<feature type="compositionally biased region" description="Basic and acidic residues" evidence="1">
    <location>
        <begin position="105"/>
        <end position="128"/>
    </location>
</feature>
<feature type="region of interest" description="Disordered" evidence="1">
    <location>
        <begin position="105"/>
        <end position="135"/>
    </location>
</feature>
<dbReference type="EnsemblMetazoa" id="PPAI000310-RA">
    <property type="protein sequence ID" value="PPAI000310-PA"/>
    <property type="gene ID" value="PPAI000310"/>
</dbReference>
<evidence type="ECO:0000313" key="3">
    <source>
        <dbReference type="Proteomes" id="UP000092462"/>
    </source>
</evidence>
<accession>A0A1B0CYY8</accession>
<dbReference type="VEuPathDB" id="VectorBase:PPAPM1_010554"/>
<reference evidence="2" key="1">
    <citation type="submission" date="2022-08" db="UniProtKB">
        <authorList>
            <consortium name="EnsemblMetazoa"/>
        </authorList>
    </citation>
    <scope>IDENTIFICATION</scope>
    <source>
        <strain evidence="2">Israel</strain>
    </source>
</reference>
<protein>
    <submittedName>
        <fullName evidence="2">Uncharacterized protein</fullName>
    </submittedName>
</protein>
<evidence type="ECO:0000256" key="1">
    <source>
        <dbReference type="SAM" id="MobiDB-lite"/>
    </source>
</evidence>
<dbReference type="PANTHER" id="PTHR33198:SF19">
    <property type="entry name" value="CCHC-TYPE DOMAIN-CONTAINING PROTEIN"/>
    <property type="match status" value="1"/>
</dbReference>
<dbReference type="GO" id="GO:0003676">
    <property type="term" value="F:nucleic acid binding"/>
    <property type="evidence" value="ECO:0007669"/>
    <property type="project" value="InterPro"/>
</dbReference>
<dbReference type="EMBL" id="AJVK01020498">
    <property type="status" value="NOT_ANNOTATED_CDS"/>
    <property type="molecule type" value="Genomic_DNA"/>
</dbReference>
<sequence>MSYMEIVAEVTEIFDPTPLEIVEVNTFHERKQGENETCADFLAALRKLSTNCNFGCKECDNLTKTLRNQFVAGLWNKAIKKRLLEKRNLTLELAFDIARAMETSEKGEEKLQESRKQSINKLAEDEKFPPTNDDAESVKRIVKKCFKCGSATHLANRCQPRER</sequence>
<dbReference type="Proteomes" id="UP000092462">
    <property type="component" value="Unassembled WGS sequence"/>
</dbReference>
<proteinExistence type="predicted"/>
<name>A0A1B0CYY8_PHLPP</name>
<organism evidence="2 3">
    <name type="scientific">Phlebotomus papatasi</name>
    <name type="common">Sandfly</name>
    <dbReference type="NCBI Taxonomy" id="29031"/>
    <lineage>
        <taxon>Eukaryota</taxon>
        <taxon>Metazoa</taxon>
        <taxon>Ecdysozoa</taxon>
        <taxon>Arthropoda</taxon>
        <taxon>Hexapoda</taxon>
        <taxon>Insecta</taxon>
        <taxon>Pterygota</taxon>
        <taxon>Neoptera</taxon>
        <taxon>Endopterygota</taxon>
        <taxon>Diptera</taxon>
        <taxon>Nematocera</taxon>
        <taxon>Psychodoidea</taxon>
        <taxon>Psychodidae</taxon>
        <taxon>Phlebotomus</taxon>
        <taxon>Phlebotomus</taxon>
    </lineage>
</organism>
<dbReference type="InterPro" id="IPR001878">
    <property type="entry name" value="Znf_CCHC"/>
</dbReference>
<dbReference type="PROSITE" id="PS50158">
    <property type="entry name" value="ZF_CCHC"/>
    <property type="match status" value="1"/>
</dbReference>
<dbReference type="VEuPathDB" id="VectorBase:PPAI000310"/>
<keyword evidence="3" id="KW-1185">Reference proteome</keyword>
<dbReference type="GO" id="GO:0008270">
    <property type="term" value="F:zinc ion binding"/>
    <property type="evidence" value="ECO:0007669"/>
    <property type="project" value="InterPro"/>
</dbReference>
<dbReference type="PANTHER" id="PTHR33198">
    <property type="entry name" value="ANK_REP_REGION DOMAIN-CONTAINING PROTEIN-RELATED"/>
    <property type="match status" value="1"/>
</dbReference>
<dbReference type="AlphaFoldDB" id="A0A1B0CYY8"/>
<evidence type="ECO:0000313" key="2">
    <source>
        <dbReference type="EnsemblMetazoa" id="PPAI000310-PA"/>
    </source>
</evidence>